<protein>
    <submittedName>
        <fullName evidence="1">Uncharacterized protein</fullName>
    </submittedName>
</protein>
<accession>A0A1E8F295</accession>
<dbReference type="RefSeq" id="WP_070109085.1">
    <property type="nucleotide sequence ID" value="NZ_LZFO01000001.1"/>
</dbReference>
<comment type="caution">
    <text evidence="1">The sequence shown here is derived from an EMBL/GenBank/DDBJ whole genome shotgun (WGS) entry which is preliminary data.</text>
</comment>
<dbReference type="OrthoDB" id="1938377at2"/>
<evidence type="ECO:0000313" key="2">
    <source>
        <dbReference type="Proteomes" id="UP000175744"/>
    </source>
</evidence>
<sequence>MENKLCIFNSNKVCNNCGDCIKCDLDKNKTCNNCGKCLELEGYDLKAIKINEIIEDSEDYTELDIPKDDLDYSQEYLLEEDLKEEDIKIEYIDDITGLKEVLEDEDLFKKVAIEQFPGLIRLKKNKK</sequence>
<dbReference type="AlphaFoldDB" id="A0A1E8F295"/>
<keyword evidence="2" id="KW-1185">Reference proteome</keyword>
<dbReference type="PATRIC" id="fig|1121290.3.peg.102"/>
<dbReference type="Proteomes" id="UP000175744">
    <property type="component" value="Unassembled WGS sequence"/>
</dbReference>
<dbReference type="EMBL" id="LZFO01000001">
    <property type="protein sequence ID" value="OFI07754.1"/>
    <property type="molecule type" value="Genomic_DNA"/>
</dbReference>
<gene>
    <name evidence="1" type="ORF">CLOACE_01020</name>
</gene>
<proteinExistence type="predicted"/>
<organism evidence="1 2">
    <name type="scientific">Clostridium acetireducens DSM 10703</name>
    <dbReference type="NCBI Taxonomy" id="1121290"/>
    <lineage>
        <taxon>Bacteria</taxon>
        <taxon>Bacillati</taxon>
        <taxon>Bacillota</taxon>
        <taxon>Clostridia</taxon>
        <taxon>Eubacteriales</taxon>
        <taxon>Clostridiaceae</taxon>
        <taxon>Clostridium</taxon>
    </lineage>
</organism>
<evidence type="ECO:0000313" key="1">
    <source>
        <dbReference type="EMBL" id="OFI07754.1"/>
    </source>
</evidence>
<name>A0A1E8F295_9CLOT</name>
<reference evidence="1 2" key="1">
    <citation type="submission" date="2016-06" db="EMBL/GenBank/DDBJ databases">
        <title>Genome sequence of Clostridium acetireducens DSM 10703.</title>
        <authorList>
            <person name="Poehlein A."/>
            <person name="Fluechter S."/>
            <person name="Duerre P."/>
            <person name="Daniel R."/>
        </authorList>
    </citation>
    <scope>NUCLEOTIDE SEQUENCE [LARGE SCALE GENOMIC DNA]</scope>
    <source>
        <strain evidence="1 2">DSM 10703</strain>
    </source>
</reference>